<feature type="transmembrane region" description="Helical" evidence="9">
    <location>
        <begin position="991"/>
        <end position="1012"/>
    </location>
</feature>
<feature type="region of interest" description="Disordered" evidence="8">
    <location>
        <begin position="893"/>
        <end position="931"/>
    </location>
</feature>
<keyword evidence="3 9" id="KW-0812">Transmembrane</keyword>
<dbReference type="GO" id="GO:0005743">
    <property type="term" value="C:mitochondrial inner membrane"/>
    <property type="evidence" value="ECO:0007669"/>
    <property type="project" value="TreeGrafter"/>
</dbReference>
<evidence type="ECO:0000256" key="6">
    <source>
        <dbReference type="ARBA" id="ARBA00022989"/>
    </source>
</evidence>
<feature type="transmembrane region" description="Helical" evidence="9">
    <location>
        <begin position="80"/>
        <end position="109"/>
    </location>
</feature>
<reference evidence="12 13" key="1">
    <citation type="journal article" date="2019" name="Nat. Ecol. Evol.">
        <title>Megaphylogeny resolves global patterns of mushroom evolution.</title>
        <authorList>
            <person name="Varga T."/>
            <person name="Krizsan K."/>
            <person name="Foldi C."/>
            <person name="Dima B."/>
            <person name="Sanchez-Garcia M."/>
            <person name="Sanchez-Ramirez S."/>
            <person name="Szollosi G.J."/>
            <person name="Szarkandi J.G."/>
            <person name="Papp V."/>
            <person name="Albert L."/>
            <person name="Andreopoulos W."/>
            <person name="Angelini C."/>
            <person name="Antonin V."/>
            <person name="Barry K.W."/>
            <person name="Bougher N.L."/>
            <person name="Buchanan P."/>
            <person name="Buyck B."/>
            <person name="Bense V."/>
            <person name="Catcheside P."/>
            <person name="Chovatia M."/>
            <person name="Cooper J."/>
            <person name="Damon W."/>
            <person name="Desjardin D."/>
            <person name="Finy P."/>
            <person name="Geml J."/>
            <person name="Haridas S."/>
            <person name="Hughes K."/>
            <person name="Justo A."/>
            <person name="Karasinski D."/>
            <person name="Kautmanova I."/>
            <person name="Kiss B."/>
            <person name="Kocsube S."/>
            <person name="Kotiranta H."/>
            <person name="LaButti K.M."/>
            <person name="Lechner B.E."/>
            <person name="Liimatainen K."/>
            <person name="Lipzen A."/>
            <person name="Lukacs Z."/>
            <person name="Mihaltcheva S."/>
            <person name="Morgado L.N."/>
            <person name="Niskanen T."/>
            <person name="Noordeloos M.E."/>
            <person name="Ohm R.A."/>
            <person name="Ortiz-Santana B."/>
            <person name="Ovrebo C."/>
            <person name="Racz N."/>
            <person name="Riley R."/>
            <person name="Savchenko A."/>
            <person name="Shiryaev A."/>
            <person name="Soop K."/>
            <person name="Spirin V."/>
            <person name="Szebenyi C."/>
            <person name="Tomsovsky M."/>
            <person name="Tulloss R.E."/>
            <person name="Uehling J."/>
            <person name="Grigoriev I.V."/>
            <person name="Vagvolgyi C."/>
            <person name="Papp T."/>
            <person name="Martin F.M."/>
            <person name="Miettinen O."/>
            <person name="Hibbett D.S."/>
            <person name="Nagy L.G."/>
        </authorList>
    </citation>
    <scope>NUCLEOTIDE SEQUENCE [LARGE SCALE GENOMIC DNA]</scope>
    <source>
        <strain evidence="12 13">FP101781</strain>
    </source>
</reference>
<feature type="domain" description="ABC transmembrane type-1" evidence="11">
    <location>
        <begin position="951"/>
        <end position="1212"/>
    </location>
</feature>
<keyword evidence="4" id="KW-0547">Nucleotide-binding</keyword>
<dbReference type="InterPro" id="IPR017871">
    <property type="entry name" value="ABC_transporter-like_CS"/>
</dbReference>
<evidence type="ECO:0000256" key="2">
    <source>
        <dbReference type="ARBA" id="ARBA00022448"/>
    </source>
</evidence>
<dbReference type="Gene3D" id="3.40.50.300">
    <property type="entry name" value="P-loop containing nucleotide triphosphate hydrolases"/>
    <property type="match status" value="2"/>
</dbReference>
<keyword evidence="12" id="KW-0378">Hydrolase</keyword>
<feature type="transmembrane region" description="Helical" evidence="9">
    <location>
        <begin position="334"/>
        <end position="354"/>
    </location>
</feature>
<feature type="transmembrane region" description="Helical" evidence="9">
    <location>
        <begin position="1065"/>
        <end position="1089"/>
    </location>
</feature>
<accession>A0A4Y7T3G2</accession>
<feature type="transmembrane region" description="Helical" evidence="9">
    <location>
        <begin position="1208"/>
        <end position="1231"/>
    </location>
</feature>
<comment type="caution">
    <text evidence="12">The sequence shown here is derived from an EMBL/GenBank/DDBJ whole genome shotgun (WGS) entry which is preliminary data.</text>
</comment>
<name>A0A4Y7T3G2_COPMI</name>
<dbReference type="SMART" id="SM00382">
    <property type="entry name" value="AAA"/>
    <property type="match status" value="2"/>
</dbReference>
<dbReference type="Pfam" id="PF00664">
    <property type="entry name" value="ABC_membrane"/>
    <property type="match status" value="3"/>
</dbReference>
<dbReference type="SUPFAM" id="SSF52540">
    <property type="entry name" value="P-loop containing nucleoside triphosphate hydrolases"/>
    <property type="match status" value="2"/>
</dbReference>
<dbReference type="InterPro" id="IPR011527">
    <property type="entry name" value="ABC1_TM_dom"/>
</dbReference>
<dbReference type="PROSITE" id="PS00211">
    <property type="entry name" value="ABC_TRANSPORTER_1"/>
    <property type="match status" value="1"/>
</dbReference>
<dbReference type="InterPro" id="IPR039421">
    <property type="entry name" value="Type_1_exporter"/>
</dbReference>
<evidence type="ECO:0000313" key="12">
    <source>
        <dbReference type="EMBL" id="TEB28706.1"/>
    </source>
</evidence>
<keyword evidence="2" id="KW-0813">Transport</keyword>
<evidence type="ECO:0000256" key="1">
    <source>
        <dbReference type="ARBA" id="ARBA00004141"/>
    </source>
</evidence>
<dbReference type="GO" id="GO:0090374">
    <property type="term" value="P:oligopeptide export from mitochondrion"/>
    <property type="evidence" value="ECO:0007669"/>
    <property type="project" value="TreeGrafter"/>
</dbReference>
<dbReference type="SUPFAM" id="SSF90123">
    <property type="entry name" value="ABC transporter transmembrane region"/>
    <property type="match status" value="2"/>
</dbReference>
<dbReference type="PROSITE" id="PS50929">
    <property type="entry name" value="ABC_TM1F"/>
    <property type="match status" value="2"/>
</dbReference>
<dbReference type="CDD" id="cd18577">
    <property type="entry name" value="ABC_6TM_Pgp_ABCB1_D1_like"/>
    <property type="match status" value="1"/>
</dbReference>
<dbReference type="Proteomes" id="UP000298030">
    <property type="component" value="Unassembled WGS sequence"/>
</dbReference>
<feature type="compositionally biased region" description="Acidic residues" evidence="8">
    <location>
        <begin position="916"/>
        <end position="927"/>
    </location>
</feature>
<dbReference type="InterPro" id="IPR003593">
    <property type="entry name" value="AAA+_ATPase"/>
</dbReference>
<dbReference type="Pfam" id="PF00005">
    <property type="entry name" value="ABC_tran"/>
    <property type="match status" value="2"/>
</dbReference>
<sequence>MPRPTLAIDTTNATPQHEFAYELEVSPRQSIDSRVSSIDHDVKKPIDTTSIETATPPPPPAPPVNPSVRLLFSLLSRRHVLCLLIPAIIASLVSGGIAPFMTFVIGQAFDAFAKFPLTPNPPQEAKDALLKSVGIAALELVGLAVGSLALGSVTSSLWIWTGEVNVGALRRRVYEGVMSKDMGWFDSRMGSSEGAEVQVADDDDSDGPVGAGGLMAKFTRDTDDVRNACSLASGLIVQHLTTTITCLVLAFVRSYALTLVILSTVPLLMFIQGLSQSFASPLLYAERHSISVSATIIERCLTAMSTVKAFNAQSFEQARADKSFGTLKLKGTKLVGVWGFTSGVSQFVMMGMFVQGFWFGSKLVREGKVSPGDVMAVFWACLIATSNLQMCIPHSITLAKGKFAMASLMALAEDTSAPHPHVQAAQQQPPSPSSTTMPPATPLNLISTKKPFRHLRKISPSRCYGELALHNVSFAYPSRHTSPVLQDVSLYLPAREMTFVVGSSGSGKSTVAQLLLRMYDADSGYLTLDEQDVLYLDENWVRSKVMGVTQSTCVLLEGKTVFQNIACAVPDRSVTLEEVEEACRVALIHDFIRDLPEGYDTLLGGSGGGVSLSGGQRQRLAFARARLRNPEVLILDEATSALDATSRILVFEALKRWRRNKTTIVITHDLSQITAEDFVYVLKKGKVVEQGYRNDLEADVDEFDFERQEVDGKGEFRKMMESQRLTGGFLPEKDVVSADEELQRQERDDALLDVEEEEMDEKVKHRSTKRQSMLRPLTIGANFGNWMFDVVADLVAPPTAAVHTSQYGVERPVTRFVPPPIDISAKRRPISVIVESPTSPSKRPLSLQFTPTSTTFTLPSAYYHSKKEEELEEEEFEQEKKVVIKSAGVAQGGRGQRQRGLTTAVDEKGRLPQTIPEEEPEHEEEEEEQRHPFWATNRAVWPTVPYKPLLFLGLAVSIASGAITPVFSFLLSRLLFEVSIGARNVGLINKFGGIVLAIAAADGLLLGSKYFIMEYCGLAWVTKLRSVAFNNLLKQDTKFFDKRPQNSAAKLVQVLVKDAEDARNLIAIVWCQFLVVATMLGVGLIWAMIRGWQLTLVGLAVAPVFAGVMTLQTSLVAECELRNKRAREDVAKGYYEAIINVRGIRAMAFEKLFWDDFDKATNRALTTGVRGAFVEGCTYGVASGLIYLAEALLFYVGAVLIAKGTYTYLQMVEVLNLVVFTVTIGSQLMAFTEKIAKSVQATGDLNQIVNLDTSTDESRGILKPTISGPVSFHDVYFSYPERPEAPVLRGVDVQIQEGECVAIVGSSGSGKSTMAALLQRLYEPTTGSVFIGDTQLRDIEIQHLRDNISVVNQHPNLFDASIYDNIRYGQAGLSNADVQEAAKKAMAHDFIMSLPEGYDTVIGENASLISGGQAQRIQIARALARPSKILILDECTSALDPENQAAVMDTIRGVKVGRTTIMVTHKMQVMLMCDRIIVVDGGEVKEQGTYEQLMRKNGVFATLASGGEWNGE</sequence>
<dbReference type="GO" id="GO:0005524">
    <property type="term" value="F:ATP binding"/>
    <property type="evidence" value="ECO:0007669"/>
    <property type="project" value="UniProtKB-KW"/>
</dbReference>
<evidence type="ECO:0000256" key="3">
    <source>
        <dbReference type="ARBA" id="ARBA00022692"/>
    </source>
</evidence>
<feature type="transmembrane region" description="Helical" evidence="9">
    <location>
        <begin position="256"/>
        <end position="274"/>
    </location>
</feature>
<feature type="compositionally biased region" description="Low complexity" evidence="8">
    <location>
        <begin position="418"/>
        <end position="438"/>
    </location>
</feature>
<evidence type="ECO:0000256" key="8">
    <source>
        <dbReference type="SAM" id="MobiDB-lite"/>
    </source>
</evidence>
<comment type="subcellular location">
    <subcellularLocation>
        <location evidence="1">Membrane</location>
        <topology evidence="1">Multi-pass membrane protein</topology>
    </subcellularLocation>
</comment>
<proteinExistence type="predicted"/>
<dbReference type="Gene3D" id="1.20.1560.10">
    <property type="entry name" value="ABC transporter type 1, transmembrane domain"/>
    <property type="match status" value="3"/>
</dbReference>
<feature type="transmembrane region" description="Helical" evidence="9">
    <location>
        <begin position="374"/>
        <end position="392"/>
    </location>
</feature>
<evidence type="ECO:0000256" key="5">
    <source>
        <dbReference type="ARBA" id="ARBA00022840"/>
    </source>
</evidence>
<gene>
    <name evidence="12" type="ORF">FA13DRAFT_778880</name>
</gene>
<keyword evidence="5" id="KW-0067">ATP-binding</keyword>
<dbReference type="CDD" id="cd18578">
    <property type="entry name" value="ABC_6TM_Pgp_ABCB1_D2_like"/>
    <property type="match status" value="1"/>
</dbReference>
<protein>
    <submittedName>
        <fullName evidence="12">P-loop containing nucleoside triphosphate hydrolase protein</fullName>
    </submittedName>
</protein>
<feature type="domain" description="ABC transporter" evidence="10">
    <location>
        <begin position="1270"/>
        <end position="1506"/>
    </location>
</feature>
<dbReference type="STRING" id="71717.A0A4Y7T3G2"/>
<keyword evidence="13" id="KW-1185">Reference proteome</keyword>
<evidence type="ECO:0000259" key="10">
    <source>
        <dbReference type="PROSITE" id="PS50893"/>
    </source>
</evidence>
<feature type="transmembrane region" description="Helical" evidence="9">
    <location>
        <begin position="1179"/>
        <end position="1202"/>
    </location>
</feature>
<dbReference type="EMBL" id="QPFP01000031">
    <property type="protein sequence ID" value="TEB28706.1"/>
    <property type="molecule type" value="Genomic_DNA"/>
</dbReference>
<organism evidence="12 13">
    <name type="scientific">Coprinellus micaceus</name>
    <name type="common">Glistening ink-cap mushroom</name>
    <name type="synonym">Coprinus micaceus</name>
    <dbReference type="NCBI Taxonomy" id="71717"/>
    <lineage>
        <taxon>Eukaryota</taxon>
        <taxon>Fungi</taxon>
        <taxon>Dikarya</taxon>
        <taxon>Basidiomycota</taxon>
        <taxon>Agaricomycotina</taxon>
        <taxon>Agaricomycetes</taxon>
        <taxon>Agaricomycetidae</taxon>
        <taxon>Agaricales</taxon>
        <taxon>Agaricineae</taxon>
        <taxon>Psathyrellaceae</taxon>
        <taxon>Coprinellus</taxon>
    </lineage>
</organism>
<dbReference type="PANTHER" id="PTHR43394">
    <property type="entry name" value="ATP-DEPENDENT PERMEASE MDL1, MITOCHONDRIAL"/>
    <property type="match status" value="1"/>
</dbReference>
<keyword evidence="7 9" id="KW-0472">Membrane</keyword>
<evidence type="ECO:0000259" key="11">
    <source>
        <dbReference type="PROSITE" id="PS50929"/>
    </source>
</evidence>
<feature type="domain" description="ABC transmembrane type-1" evidence="11">
    <location>
        <begin position="87"/>
        <end position="400"/>
    </location>
</feature>
<dbReference type="FunFam" id="3.40.50.300:FF:001471">
    <property type="entry name" value="P-loop containing nucleoside triphosphate hydrolase protein"/>
    <property type="match status" value="1"/>
</dbReference>
<dbReference type="PANTHER" id="PTHR43394:SF15">
    <property type="entry name" value="ALPHA-FACTOR-TRANSPORTING ATPASE"/>
    <property type="match status" value="1"/>
</dbReference>
<dbReference type="OrthoDB" id="6500128at2759"/>
<evidence type="ECO:0000256" key="4">
    <source>
        <dbReference type="ARBA" id="ARBA00022741"/>
    </source>
</evidence>
<dbReference type="InterPro" id="IPR003439">
    <property type="entry name" value="ABC_transporter-like_ATP-bd"/>
</dbReference>
<dbReference type="GO" id="GO:0015421">
    <property type="term" value="F:ABC-type oligopeptide transporter activity"/>
    <property type="evidence" value="ECO:0007669"/>
    <property type="project" value="TreeGrafter"/>
</dbReference>
<dbReference type="InterPro" id="IPR036640">
    <property type="entry name" value="ABC1_TM_sf"/>
</dbReference>
<keyword evidence="6 9" id="KW-1133">Transmembrane helix</keyword>
<feature type="domain" description="ABC transporter" evidence="10">
    <location>
        <begin position="467"/>
        <end position="709"/>
    </location>
</feature>
<dbReference type="PROSITE" id="PS50893">
    <property type="entry name" value="ABC_TRANSPORTER_2"/>
    <property type="match status" value="2"/>
</dbReference>
<feature type="region of interest" description="Disordered" evidence="8">
    <location>
        <begin position="418"/>
        <end position="442"/>
    </location>
</feature>
<dbReference type="FunFam" id="3.40.50.300:FF:000836">
    <property type="entry name" value="ABC transporter B family member 25"/>
    <property type="match status" value="1"/>
</dbReference>
<evidence type="ECO:0000256" key="9">
    <source>
        <dbReference type="SAM" id="Phobius"/>
    </source>
</evidence>
<evidence type="ECO:0000313" key="13">
    <source>
        <dbReference type="Proteomes" id="UP000298030"/>
    </source>
</evidence>
<evidence type="ECO:0000256" key="7">
    <source>
        <dbReference type="ARBA" id="ARBA00023136"/>
    </source>
</evidence>
<dbReference type="InterPro" id="IPR027417">
    <property type="entry name" value="P-loop_NTPase"/>
</dbReference>
<dbReference type="GO" id="GO:0016887">
    <property type="term" value="F:ATP hydrolysis activity"/>
    <property type="evidence" value="ECO:0007669"/>
    <property type="project" value="InterPro"/>
</dbReference>
<feature type="transmembrane region" description="Helical" evidence="9">
    <location>
        <begin position="1095"/>
        <end position="1117"/>
    </location>
</feature>
<feature type="transmembrane region" description="Helical" evidence="9">
    <location>
        <begin position="949"/>
        <end position="971"/>
    </location>
</feature>